<dbReference type="Gene3D" id="2.10.25.10">
    <property type="entry name" value="Laminin"/>
    <property type="match status" value="1"/>
</dbReference>
<protein>
    <submittedName>
        <fullName evidence="5">Putative salivary secreted serine protease inhibitor</fullName>
    </submittedName>
</protein>
<dbReference type="AlphaFoldDB" id="H2CYN9"/>
<reference evidence="5" key="1">
    <citation type="journal article" date="2012" name="Proteomics">
        <title>Molecular diversity of the telson and venom components from Pandinus cavimanus (Scorpionidae Latreille 1802): transcriptome, venomics and function.</title>
        <authorList>
            <person name="Diego-Garcia E."/>
            <person name="Peigneur S."/>
            <person name="Clynen E."/>
            <person name="Marien T."/>
            <person name="Czech L."/>
            <person name="Schoofs L."/>
            <person name="Tytgat J."/>
        </authorList>
    </citation>
    <scope>NUCLEOTIDE SEQUENCE</scope>
</reference>
<evidence type="ECO:0000256" key="1">
    <source>
        <dbReference type="ARBA" id="ARBA00022690"/>
    </source>
</evidence>
<keyword evidence="2" id="KW-1015">Disulfide bond</keyword>
<evidence type="ECO:0000256" key="3">
    <source>
        <dbReference type="SAM" id="SignalP"/>
    </source>
</evidence>
<evidence type="ECO:0000313" key="5">
    <source>
        <dbReference type="EMBL" id="AEX09197.1"/>
    </source>
</evidence>
<accession>H2CYN9</accession>
<organism evidence="5">
    <name type="scientific">Pandinus cavimanus</name>
    <name type="common">Tanzanian red clawed scorpion</name>
    <dbReference type="NCBI Taxonomy" id="217261"/>
    <lineage>
        <taxon>Eukaryota</taxon>
        <taxon>Metazoa</taxon>
        <taxon>Ecdysozoa</taxon>
        <taxon>Arthropoda</taxon>
        <taxon>Chelicerata</taxon>
        <taxon>Arachnida</taxon>
        <taxon>Scorpiones</taxon>
        <taxon>Iurida</taxon>
        <taxon>Scorpionoidea</taxon>
        <taxon>Scorpionidae</taxon>
        <taxon>Pandininae</taxon>
        <taxon>Pandinus</taxon>
    </lineage>
</organism>
<dbReference type="EMBL" id="JN315719">
    <property type="protein sequence ID" value="AEX09197.1"/>
    <property type="molecule type" value="mRNA"/>
</dbReference>
<keyword evidence="3" id="KW-0732">Signal</keyword>
<keyword evidence="1" id="KW-0646">Protease inhibitor</keyword>
<dbReference type="InterPro" id="IPR036084">
    <property type="entry name" value="Ser_inhib-like_sf"/>
</dbReference>
<feature type="signal peptide" evidence="3">
    <location>
        <begin position="1"/>
        <end position="18"/>
    </location>
</feature>
<evidence type="ECO:0000259" key="4">
    <source>
        <dbReference type="Pfam" id="PF01826"/>
    </source>
</evidence>
<evidence type="ECO:0000256" key="2">
    <source>
        <dbReference type="ARBA" id="ARBA00023157"/>
    </source>
</evidence>
<sequence length="78" mass="8381">MRSLVAVLLVGIMTIAKAQSDEGQCGENEFFMRCGGCDGDCYQPMVPCTMICHAPGCYCKEGTVRGPDGSCIPEEECH</sequence>
<dbReference type="SUPFAM" id="SSF57567">
    <property type="entry name" value="Serine protease inhibitors"/>
    <property type="match status" value="1"/>
</dbReference>
<proteinExistence type="evidence at transcript level"/>
<dbReference type="Pfam" id="PF01826">
    <property type="entry name" value="TIL"/>
    <property type="match status" value="1"/>
</dbReference>
<dbReference type="GO" id="GO:0030414">
    <property type="term" value="F:peptidase inhibitor activity"/>
    <property type="evidence" value="ECO:0007669"/>
    <property type="project" value="UniProtKB-KW"/>
</dbReference>
<feature type="chain" id="PRO_5003559940" evidence="3">
    <location>
        <begin position="19"/>
        <end position="78"/>
    </location>
</feature>
<dbReference type="PANTHER" id="PTHR23259:SF70">
    <property type="entry name" value="ACCESSORY GLAND PROTEIN ACP62F-RELATED"/>
    <property type="match status" value="1"/>
</dbReference>
<dbReference type="PANTHER" id="PTHR23259">
    <property type="entry name" value="RIDDLE"/>
    <property type="match status" value="1"/>
</dbReference>
<dbReference type="InterPro" id="IPR002919">
    <property type="entry name" value="TIL_dom"/>
</dbReference>
<dbReference type="CDD" id="cd19941">
    <property type="entry name" value="TIL"/>
    <property type="match status" value="1"/>
</dbReference>
<name>H2CYN9_PANCV</name>
<dbReference type="InterPro" id="IPR051368">
    <property type="entry name" value="SerProtInhib-TIL_Domain"/>
</dbReference>
<feature type="domain" description="TIL" evidence="4">
    <location>
        <begin position="25"/>
        <end position="77"/>
    </location>
</feature>